<dbReference type="Proteomes" id="UP001147700">
    <property type="component" value="Unassembled WGS sequence"/>
</dbReference>
<comment type="caution">
    <text evidence="7">The sequence shown here is derived from an EMBL/GenBank/DDBJ whole genome shotgun (WGS) entry which is preliminary data.</text>
</comment>
<evidence type="ECO:0000256" key="1">
    <source>
        <dbReference type="ARBA" id="ARBA00004141"/>
    </source>
</evidence>
<dbReference type="RefSeq" id="WP_202953649.1">
    <property type="nucleotide sequence ID" value="NZ_JAPCID010000006.1"/>
</dbReference>
<accession>A0ABT4RE18</accession>
<dbReference type="PANTHER" id="PTHR34857:SF2">
    <property type="entry name" value="SLL0384 PROTEIN"/>
    <property type="match status" value="1"/>
</dbReference>
<sequence length="241" mass="25985">MSQAHQQELDTTVETPLHRAPAECKVAATIVFVVAVALVPRGDLVWPYAVDAAILLAVAAFARVDPRMLGARLLFELPFVLFVLVLPFVAEDGWWLAFGIVAKATLAVLATGVLAWTTPPAEILRGAERLGLPRQLVAIAGFAIRYLQVIGDELRRMRLARVQRGDTARWLWQSSAATRGFGALAVRTLERGERVHTAMLARGYGGRMPALQLAPSASPLAWMVAAILPAAAIAVLVVARL</sequence>
<reference evidence="7" key="1">
    <citation type="submission" date="2022-10" db="EMBL/GenBank/DDBJ databases">
        <title>The WGS of Solirubrobacter sp. CPCC 204708.</title>
        <authorList>
            <person name="Jiang Z."/>
        </authorList>
    </citation>
    <scope>NUCLEOTIDE SEQUENCE</scope>
    <source>
        <strain evidence="7">CPCC 204708</strain>
    </source>
</reference>
<feature type="transmembrane region" description="Helical" evidence="6">
    <location>
        <begin position="95"/>
        <end position="118"/>
    </location>
</feature>
<dbReference type="PANTHER" id="PTHR34857">
    <property type="entry name" value="SLL0384 PROTEIN"/>
    <property type="match status" value="1"/>
</dbReference>
<evidence type="ECO:0000256" key="5">
    <source>
        <dbReference type="ARBA" id="ARBA00023136"/>
    </source>
</evidence>
<keyword evidence="3 6" id="KW-0812">Transmembrane</keyword>
<organism evidence="7 8">
    <name type="scientific">Solirubrobacter deserti</name>
    <dbReference type="NCBI Taxonomy" id="2282478"/>
    <lineage>
        <taxon>Bacteria</taxon>
        <taxon>Bacillati</taxon>
        <taxon>Actinomycetota</taxon>
        <taxon>Thermoleophilia</taxon>
        <taxon>Solirubrobacterales</taxon>
        <taxon>Solirubrobacteraceae</taxon>
        <taxon>Solirubrobacter</taxon>
    </lineage>
</organism>
<protein>
    <submittedName>
        <fullName evidence="7">Energy-coupling factor transporter transmembrane protein EcfT</fullName>
    </submittedName>
</protein>
<dbReference type="CDD" id="cd16914">
    <property type="entry name" value="EcfT"/>
    <property type="match status" value="1"/>
</dbReference>
<evidence type="ECO:0000256" key="2">
    <source>
        <dbReference type="ARBA" id="ARBA00022475"/>
    </source>
</evidence>
<evidence type="ECO:0000313" key="8">
    <source>
        <dbReference type="Proteomes" id="UP001147700"/>
    </source>
</evidence>
<comment type="subcellular location">
    <subcellularLocation>
        <location evidence="1">Membrane</location>
        <topology evidence="1">Multi-pass membrane protein</topology>
    </subcellularLocation>
</comment>
<dbReference type="InterPro" id="IPR003339">
    <property type="entry name" value="ABC/ECF_trnsptr_transmembrane"/>
</dbReference>
<keyword evidence="5 6" id="KW-0472">Membrane</keyword>
<proteinExistence type="predicted"/>
<dbReference type="Pfam" id="PF02361">
    <property type="entry name" value="CbiQ"/>
    <property type="match status" value="1"/>
</dbReference>
<evidence type="ECO:0000256" key="6">
    <source>
        <dbReference type="SAM" id="Phobius"/>
    </source>
</evidence>
<feature type="transmembrane region" description="Helical" evidence="6">
    <location>
        <begin position="220"/>
        <end position="239"/>
    </location>
</feature>
<evidence type="ECO:0000256" key="3">
    <source>
        <dbReference type="ARBA" id="ARBA00022692"/>
    </source>
</evidence>
<dbReference type="InterPro" id="IPR051611">
    <property type="entry name" value="ECF_transporter_component"/>
</dbReference>
<feature type="transmembrane region" description="Helical" evidence="6">
    <location>
        <begin position="69"/>
        <end position="89"/>
    </location>
</feature>
<feature type="transmembrane region" description="Helical" evidence="6">
    <location>
        <begin position="45"/>
        <end position="62"/>
    </location>
</feature>
<evidence type="ECO:0000313" key="7">
    <source>
        <dbReference type="EMBL" id="MDA0136781.1"/>
    </source>
</evidence>
<dbReference type="EMBL" id="JAPCID010000006">
    <property type="protein sequence ID" value="MDA0136781.1"/>
    <property type="molecule type" value="Genomic_DNA"/>
</dbReference>
<keyword evidence="8" id="KW-1185">Reference proteome</keyword>
<gene>
    <name evidence="7" type="ORF">OJ962_04670</name>
</gene>
<name>A0ABT4RE18_9ACTN</name>
<keyword evidence="4 6" id="KW-1133">Transmembrane helix</keyword>
<evidence type="ECO:0000256" key="4">
    <source>
        <dbReference type="ARBA" id="ARBA00022989"/>
    </source>
</evidence>
<keyword evidence="2" id="KW-1003">Cell membrane</keyword>
<feature type="transmembrane region" description="Helical" evidence="6">
    <location>
        <begin position="20"/>
        <end position="39"/>
    </location>
</feature>